<dbReference type="EMBL" id="FCNP01000032">
    <property type="protein sequence ID" value="CVI58091.1"/>
    <property type="molecule type" value="Genomic_DNA"/>
</dbReference>
<comment type="caution">
    <text evidence="2">The sequence shown here is derived from an EMBL/GenBank/DDBJ whole genome shotgun (WGS) entry which is preliminary data.</text>
</comment>
<proteinExistence type="predicted"/>
<keyword evidence="1" id="KW-1133">Transmembrane helix</keyword>
<evidence type="ECO:0000313" key="3">
    <source>
        <dbReference type="Proteomes" id="UP000192140"/>
    </source>
</evidence>
<name>A0A1S7TU60_9HYPH</name>
<dbReference type="Proteomes" id="UP000192140">
    <property type="component" value="Unassembled WGS sequence"/>
</dbReference>
<keyword evidence="1" id="KW-0472">Membrane</keyword>
<protein>
    <submittedName>
        <fullName evidence="2">Uncharacterized protein</fullName>
    </submittedName>
</protein>
<keyword evidence="1" id="KW-0812">Transmembrane</keyword>
<organism evidence="2 3">
    <name type="scientific">Agrobacterium deltaense NCPPB 1641</name>
    <dbReference type="NCBI Taxonomy" id="1183425"/>
    <lineage>
        <taxon>Bacteria</taxon>
        <taxon>Pseudomonadati</taxon>
        <taxon>Pseudomonadota</taxon>
        <taxon>Alphaproteobacteria</taxon>
        <taxon>Hyphomicrobiales</taxon>
        <taxon>Rhizobiaceae</taxon>
        <taxon>Rhizobium/Agrobacterium group</taxon>
        <taxon>Agrobacterium</taxon>
    </lineage>
</organism>
<dbReference type="AlphaFoldDB" id="A0A1S7TU60"/>
<feature type="transmembrane region" description="Helical" evidence="1">
    <location>
        <begin position="56"/>
        <end position="74"/>
    </location>
</feature>
<evidence type="ECO:0000256" key="1">
    <source>
        <dbReference type="SAM" id="Phobius"/>
    </source>
</evidence>
<gene>
    <name evidence="2" type="ORF">AGR7A_Lc110064</name>
</gene>
<keyword evidence="3" id="KW-1185">Reference proteome</keyword>
<accession>A0A1S7TU60</accession>
<evidence type="ECO:0000313" key="2">
    <source>
        <dbReference type="EMBL" id="CVI58091.1"/>
    </source>
</evidence>
<sequence>MRCGQAAGPAVARAGLAPRECDITAFVDGYEGYPLTNHRTTAFLRNMREMLRTSKLLALLFRLVMILSLAGYSVSTVNAAMHPAEAGGMQHDQSAMMDHGATMDHGGSAMMSDSHDHNDMAEQDGGVKKPVKPQCCGDFCLGMAVLIGHDTIGRPVVNSIRSFLDDSKALGQTPLLHRPPNI</sequence>
<reference evidence="2" key="1">
    <citation type="submission" date="2016-01" db="EMBL/GenBank/DDBJ databases">
        <authorList>
            <person name="Regsiter A."/>
            <person name="william w."/>
        </authorList>
    </citation>
    <scope>NUCLEOTIDE SEQUENCE</scope>
    <source>
        <strain evidence="2">NCPPB 1641</strain>
    </source>
</reference>